<dbReference type="Gene3D" id="1.10.238.10">
    <property type="entry name" value="EF-hand"/>
    <property type="match status" value="1"/>
</dbReference>
<dbReference type="InterPro" id="IPR052394">
    <property type="entry name" value="LRR-containing"/>
</dbReference>
<dbReference type="PANTHER" id="PTHR24114:SF2">
    <property type="entry name" value="F-BOX DOMAIN-CONTAINING PROTEIN-RELATED"/>
    <property type="match status" value="1"/>
</dbReference>
<dbReference type="InterPro" id="IPR002048">
    <property type="entry name" value="EF_hand_dom"/>
</dbReference>
<dbReference type="SMART" id="SM00368">
    <property type="entry name" value="LRR_RI"/>
    <property type="match status" value="6"/>
</dbReference>
<dbReference type="InterPro" id="IPR011992">
    <property type="entry name" value="EF-hand-dom_pair"/>
</dbReference>
<dbReference type="Proteomes" id="UP001363151">
    <property type="component" value="Unassembled WGS sequence"/>
</dbReference>
<protein>
    <recommendedName>
        <fullName evidence="3">EF-hand domain-containing protein</fullName>
    </recommendedName>
</protein>
<dbReference type="InterPro" id="IPR018247">
    <property type="entry name" value="EF_Hand_1_Ca_BS"/>
</dbReference>
<dbReference type="SUPFAM" id="SSF47473">
    <property type="entry name" value="EF-hand"/>
    <property type="match status" value="1"/>
</dbReference>
<dbReference type="CDD" id="cd00051">
    <property type="entry name" value="EFh"/>
    <property type="match status" value="1"/>
</dbReference>
<comment type="caution">
    <text evidence="4">The sequence shown here is derived from an EMBL/GenBank/DDBJ whole genome shotgun (WGS) entry which is preliminary data.</text>
</comment>
<feature type="compositionally biased region" description="Basic and acidic residues" evidence="2">
    <location>
        <begin position="1213"/>
        <end position="1226"/>
    </location>
</feature>
<dbReference type="SMART" id="SM00054">
    <property type="entry name" value="EFh"/>
    <property type="match status" value="2"/>
</dbReference>
<dbReference type="Pfam" id="PF13499">
    <property type="entry name" value="EF-hand_7"/>
    <property type="match status" value="1"/>
</dbReference>
<dbReference type="Gene3D" id="3.80.10.10">
    <property type="entry name" value="Ribonuclease Inhibitor"/>
    <property type="match status" value="1"/>
</dbReference>
<feature type="compositionally biased region" description="Low complexity" evidence="2">
    <location>
        <begin position="8"/>
        <end position="34"/>
    </location>
</feature>
<keyword evidence="5" id="KW-1185">Reference proteome</keyword>
<keyword evidence="1" id="KW-0106">Calcium</keyword>
<feature type="region of interest" description="Disordered" evidence="2">
    <location>
        <begin position="1196"/>
        <end position="1230"/>
    </location>
</feature>
<name>A0ABR1GDR5_AURAN</name>
<feature type="domain" description="EF-hand" evidence="3">
    <location>
        <begin position="741"/>
        <end position="776"/>
    </location>
</feature>
<feature type="compositionally biased region" description="Basic residues" evidence="2">
    <location>
        <begin position="1085"/>
        <end position="1104"/>
    </location>
</feature>
<dbReference type="EMBL" id="JBBJCI010000033">
    <property type="protein sequence ID" value="KAK7253946.1"/>
    <property type="molecule type" value="Genomic_DNA"/>
</dbReference>
<reference evidence="4 5" key="1">
    <citation type="submission" date="2024-03" db="EMBL/GenBank/DDBJ databases">
        <title>Aureococcus anophagefferens CCMP1851 and Kratosvirus quantuckense: Draft genome of a second virus-susceptible host strain in the model system.</title>
        <authorList>
            <person name="Chase E."/>
            <person name="Truchon A.R."/>
            <person name="Schepens W."/>
            <person name="Wilhelm S.W."/>
        </authorList>
    </citation>
    <scope>NUCLEOTIDE SEQUENCE [LARGE SCALE GENOMIC DNA]</scope>
    <source>
        <strain evidence="4 5">CCMP1851</strain>
    </source>
</reference>
<feature type="region of interest" description="Disordered" evidence="2">
    <location>
        <begin position="1078"/>
        <end position="1144"/>
    </location>
</feature>
<dbReference type="InterPro" id="IPR032675">
    <property type="entry name" value="LRR_dom_sf"/>
</dbReference>
<dbReference type="PROSITE" id="PS50222">
    <property type="entry name" value="EF_HAND_2"/>
    <property type="match status" value="1"/>
</dbReference>
<evidence type="ECO:0000256" key="1">
    <source>
        <dbReference type="ARBA" id="ARBA00022837"/>
    </source>
</evidence>
<organism evidence="4 5">
    <name type="scientific">Aureococcus anophagefferens</name>
    <name type="common">Harmful bloom alga</name>
    <dbReference type="NCBI Taxonomy" id="44056"/>
    <lineage>
        <taxon>Eukaryota</taxon>
        <taxon>Sar</taxon>
        <taxon>Stramenopiles</taxon>
        <taxon>Ochrophyta</taxon>
        <taxon>Pelagophyceae</taxon>
        <taxon>Pelagomonadales</taxon>
        <taxon>Pelagomonadaceae</taxon>
        <taxon>Aureococcus</taxon>
    </lineage>
</organism>
<evidence type="ECO:0000259" key="3">
    <source>
        <dbReference type="PROSITE" id="PS50222"/>
    </source>
</evidence>
<dbReference type="PANTHER" id="PTHR24114">
    <property type="entry name" value="LEUCINE RICH REPEAT FAMILY PROTEIN"/>
    <property type="match status" value="1"/>
</dbReference>
<evidence type="ECO:0000313" key="4">
    <source>
        <dbReference type="EMBL" id="KAK7253946.1"/>
    </source>
</evidence>
<proteinExistence type="predicted"/>
<dbReference type="PROSITE" id="PS00018">
    <property type="entry name" value="EF_HAND_1"/>
    <property type="match status" value="2"/>
</dbReference>
<dbReference type="Pfam" id="PF13516">
    <property type="entry name" value="LRR_6"/>
    <property type="match status" value="3"/>
</dbReference>
<dbReference type="InterPro" id="IPR001611">
    <property type="entry name" value="Leu-rich_rpt"/>
</dbReference>
<accession>A0ABR1GDR5</accession>
<feature type="region of interest" description="Disordered" evidence="2">
    <location>
        <begin position="1"/>
        <end position="73"/>
    </location>
</feature>
<evidence type="ECO:0000256" key="2">
    <source>
        <dbReference type="SAM" id="MobiDB-lite"/>
    </source>
</evidence>
<evidence type="ECO:0000313" key="5">
    <source>
        <dbReference type="Proteomes" id="UP001363151"/>
    </source>
</evidence>
<gene>
    <name evidence="4" type="ORF">SO694_00003518</name>
</gene>
<dbReference type="SUPFAM" id="SSF52047">
    <property type="entry name" value="RNI-like"/>
    <property type="match status" value="1"/>
</dbReference>
<sequence>MGAPPSPDSASSLASPTGSASSLASPPRSVSPPRRYWERLVLDDEDGAPSEITASPRTVASGDPLPSAAASAVTAETQASARKLDGWLGKFSTFAKSASGGSWAPPDETVKEIRRRTTASPTAKTAGGYSAGSYLDDAWDEDEDSWAELGGDGLPERACSPSAKRSTTANPLDYCAGLAGRQHFFHIAKAIHDRPADAETVQGWVEDDTNSFVSQGKTRRPQTAPSTVEGAAARGFLHSMGRKGLAPRPVLTRIDLQERHLDVTGAGLGRDIGGALCAALPQLPGLERLSLADNNLDDSTLAPLLRKLLCKLAELAASPLSRLTLKTLDLSRNDLDEEGAAALRVLVNDSHCLLTSLTLTHTDVDDDDCTALCQSICDNADTHLAVLNLSDNLIGAGEGRNGVGGWITGAEALARAFDGYHGSSTLTDVDLSWNSIRGDSAASLGRAIAKNASLTRLNLEYNGFGDAGATAMSRSLEANDRLKVLLLAHNSIRQRGAFVLGNGIRYRKARTAYLSFSGNHPGAIGSRAMLHAVRDLRGEFMVSLDGCTMHEPHEHEDLVDLAKPEGDYALDLADAYEFTVARELVRIADHREHVRVALALLPADAPKGARPTDIRLARADVDHAGDRVKLWKPIIAQCLDKGQLPTKQILHVLEKSHLYPKPEVVPLIKTFVDEHLRFFVGAGATKDGQIIGAKPNNARFKKTAKQVRNSVKATNQFQFFNPRRNAYAKQGGQGKLTHEVLFDMIFRAMFRIVDADGSGALDASEIVACGSLVGLEMDSDEAARVVEDHDRDAGGKLEENEFVAYMCAHFVSVPAGVKGPLLDADTNRPFVLPHAGILSVTVETDGCAYNSSAELGSDRGVSGLLKMIEEASTESEKMKLINCLTADALGGGGSFTSVQGQQIIDVCRRTARLEKYEMCKRLAMAMAHPLDCVKLLERNLDFREQVVLRCEMGSVIWRVCTGSLMGHYAFDCAVDGDVKMLTLLLARSYGEMQALRDRGGADVSQRGEWTGLLRNVRLDRQPYAGTLPLDADALPESGVLSFDVISANRPKKHDRALPAPRFDALKVAVQAADWRDGTKTSPAALKKKNKLEAKKRKMTKRNTRRASSARDVSPSRDASPPPGSGRRATSATNLGAPEDPEKPDKVFELKWPKRHGHSMMTAEQARQFAAELVESSFLGCMSSDLDCDSGNFRSLVIPEKPKPGEEAAPSPAKKKEPEAPESPLKKDPKRPRVRYVRLNMDIQNAGAATAFDSESAYEHHLPPSTPLAWMSLRLIELEVATANACVTSEQAAALWDAMPDGVEWGELRVQLLCVLYRKIVDLENLGPCLLGRISKLDSMRVAHRLGPFAYFNPRHPDGFHRYILSRYEERFVFCVLLRIANRSGISQISEHMYRRSEDEAEYNWIPGWDVPSGWIEPNPKNLDDLCCPREGTVQFRFATRDDAALHDRDRHMELFAAGTEAHAASLLRITAGGHILKR</sequence>